<dbReference type="AlphaFoldDB" id="A0A437QIF7"/>
<dbReference type="Pfam" id="PF13558">
    <property type="entry name" value="SbcC_Walker_B"/>
    <property type="match status" value="1"/>
</dbReference>
<keyword evidence="3" id="KW-1185">Reference proteome</keyword>
<gene>
    <name evidence="2" type="ORF">EOE67_15835</name>
</gene>
<feature type="coiled-coil region" evidence="1">
    <location>
        <begin position="322"/>
        <end position="385"/>
    </location>
</feature>
<name>A0A437QIF7_9GAMM</name>
<dbReference type="SUPFAM" id="SSF52540">
    <property type="entry name" value="P-loop containing nucleoside triphosphate hydrolases"/>
    <property type="match status" value="1"/>
</dbReference>
<reference evidence="2 3" key="1">
    <citation type="submission" date="2019-01" db="EMBL/GenBank/DDBJ databases">
        <authorList>
            <person name="Chen W.-M."/>
        </authorList>
    </citation>
    <scope>NUCLEOTIDE SEQUENCE [LARGE SCALE GENOMIC DNA]</scope>
    <source>
        <strain evidence="2 3">KYPC3</strain>
    </source>
</reference>
<dbReference type="Proteomes" id="UP000283077">
    <property type="component" value="Unassembled WGS sequence"/>
</dbReference>
<dbReference type="RefSeq" id="WP_127700309.1">
    <property type="nucleotide sequence ID" value="NZ_SACS01000019.1"/>
</dbReference>
<protein>
    <recommendedName>
        <fullName evidence="4">ATP-binding protein</fullName>
    </recommendedName>
</protein>
<dbReference type="OrthoDB" id="174137at2"/>
<dbReference type="InterPro" id="IPR027417">
    <property type="entry name" value="P-loop_NTPase"/>
</dbReference>
<evidence type="ECO:0000313" key="2">
    <source>
        <dbReference type="EMBL" id="RVU34337.1"/>
    </source>
</evidence>
<dbReference type="EMBL" id="SACS01000019">
    <property type="protein sequence ID" value="RVU34337.1"/>
    <property type="molecule type" value="Genomic_DNA"/>
</dbReference>
<keyword evidence="1" id="KW-0175">Coiled coil</keyword>
<feature type="coiled-coil region" evidence="1">
    <location>
        <begin position="799"/>
        <end position="833"/>
    </location>
</feature>
<organism evidence="2 3">
    <name type="scientific">Rheinheimera riviphila</name>
    <dbReference type="NCBI Taxonomy" id="1834037"/>
    <lineage>
        <taxon>Bacteria</taxon>
        <taxon>Pseudomonadati</taxon>
        <taxon>Pseudomonadota</taxon>
        <taxon>Gammaproteobacteria</taxon>
        <taxon>Chromatiales</taxon>
        <taxon>Chromatiaceae</taxon>
        <taxon>Rheinheimera</taxon>
    </lineage>
</organism>
<sequence>MNNPFPQAANIATTFPPTAEHTALAGFRLQRLEVLNWGTFDQQIWQISPGGDNCLLTGNIGSGKSTLIDGLTTLLVPTRKLAFNKAAGAEDKERSLESYFHGFYTSQQDETSGRARSVGLRKDQHYSVLLGVFYAKGIQQWVSLAQVLWLKPGERKVRRLFIVTERALTISGDFSGFGSKVADLRKSLKKKAVETFEGFGAYQQAFSKLLGLGSDGRALELFNQTISMKSVGSVTDFVRQNMLETPDLESHIVELERNYDDLKRLHDAVVDARKKVDLLTPIDKFGEEALQAAREKQHFNDCRELAEPYIASLAVPLYQTRLAQRQQDAVKLAQELEKLSSLQQQQDSKAGELQQALQQQGGGRLQQLQQDIDRAGKERDLKQTQYQRYQQLAQALGLADTLSATIFSQNIAAAKLQVDNFSAGLTALETQTDELKQQLRTQQLEQQQLATELSALNKRQSNIPSRQLQIREQLCQALDIAESTLPFVGELLQVKPNEVRWQGAVERVLHNFALSLLVPDELYSKVSEFIEQTHLGARLVYYRIRPQKLALPAQAAAGLLPAKLEIKADSHFYPWLSQELTQRFLYQCCDDLASFRRADKAITLAGQLKSGPERHEKDDRHQLQDKSRYVLGWSNKEKIQLLASQYSHNQQQASRWQQALDKLTAKKQQQEQLRYQALTLSNFELSFEQINYPAQIQRIAELQQEKQQFAESSTQLTLLQSAITELAAQQRDTRVQRDDTMLATGKLQEEISTVQSLLVAQQQLLGDISAAAPQLYFPTLAEMFQQYGAADKLQITMLANQLSLLRTKLNEKIQHLEEKRNKKQQQMIRAMAEFGHQFPNDVTELDQSIQALPEYQAMLHSLRQEDLPRHEARFKEMLNRDTIQAMALFRSKLDTAEEEINARIRLINQSLHGLDYQPGTFIEVDNVPSTDVEIREFKLRLKQCVENSTDDSLYSEQKFEQVKSLIEQMRQEPKWTQKVMDVRFWHLFNVNERYREDGSVKECYSDSGGKSGGQKEKLAYSILAAAILLQYRLVGDDGGQHPQQRRFNLVVIDEAFARGSKDSTRFGLELFKKLGLQLLLVTPLQKLDVIEHYVQHVHFVDQKNNRSMVLNMTIDEYRSQLAAQQQRQSYAAMLKPVAEPMQ</sequence>
<proteinExistence type="predicted"/>
<evidence type="ECO:0000313" key="3">
    <source>
        <dbReference type="Proteomes" id="UP000283077"/>
    </source>
</evidence>
<accession>A0A437QIF7</accession>
<dbReference type="Gene3D" id="3.40.1140.10">
    <property type="match status" value="1"/>
</dbReference>
<feature type="coiled-coil region" evidence="1">
    <location>
        <begin position="425"/>
        <end position="459"/>
    </location>
</feature>
<evidence type="ECO:0000256" key="1">
    <source>
        <dbReference type="SAM" id="Coils"/>
    </source>
</evidence>
<dbReference type="Pfam" id="PF13555">
    <property type="entry name" value="AAA_29"/>
    <property type="match status" value="1"/>
</dbReference>
<evidence type="ECO:0008006" key="4">
    <source>
        <dbReference type="Google" id="ProtNLM"/>
    </source>
</evidence>
<comment type="caution">
    <text evidence="2">The sequence shown here is derived from an EMBL/GenBank/DDBJ whole genome shotgun (WGS) entry which is preliminary data.</text>
</comment>